<dbReference type="EMBL" id="LVIE01000002">
    <property type="protein sequence ID" value="OHT25756.1"/>
    <property type="molecule type" value="Genomic_DNA"/>
</dbReference>
<comment type="caution">
    <text evidence="1">The sequence shown here is derived from an EMBL/GenBank/DDBJ whole genome shotgun (WGS) entry which is preliminary data.</text>
</comment>
<protein>
    <submittedName>
        <fullName evidence="1">Uncharacterized protein</fullName>
    </submittedName>
</protein>
<evidence type="ECO:0000313" key="2">
    <source>
        <dbReference type="Proteomes" id="UP000179588"/>
    </source>
</evidence>
<organism evidence="1 2">
    <name type="scientific">Providencia stuartii</name>
    <dbReference type="NCBI Taxonomy" id="588"/>
    <lineage>
        <taxon>Bacteria</taxon>
        <taxon>Pseudomonadati</taxon>
        <taxon>Pseudomonadota</taxon>
        <taxon>Gammaproteobacteria</taxon>
        <taxon>Enterobacterales</taxon>
        <taxon>Morganellaceae</taxon>
        <taxon>Providencia</taxon>
    </lineage>
</organism>
<sequence>MGYFLWGEKEKTPHTVGKEDTKNIINNGLGEIKYNYSYVLKNEENMNKFIIDVSYLDLFQD</sequence>
<accession>A0A1S1HWL3</accession>
<reference evidence="1 2" key="1">
    <citation type="submission" date="2016-03" db="EMBL/GenBank/DDBJ databases">
        <title>Genome sequence of Providencia stuartii strain, isolated from the salivary glands of larval Lucilia sericata.</title>
        <authorList>
            <person name="Yuan Y."/>
            <person name="Zhang Y."/>
            <person name="Fu S."/>
            <person name="Crippen T.L."/>
            <person name="Visi D."/>
            <person name="Benbow M.E."/>
            <person name="Allen M."/>
            <person name="Tomberlin J.K."/>
            <person name="Sze S.-H."/>
            <person name="Tarone A.M."/>
        </authorList>
    </citation>
    <scope>NUCLEOTIDE SEQUENCE [LARGE SCALE GENOMIC DNA]</scope>
    <source>
        <strain evidence="1 2">Crippen</strain>
    </source>
</reference>
<keyword evidence="2" id="KW-1185">Reference proteome</keyword>
<gene>
    <name evidence="1" type="ORF">A3Q29_12220</name>
</gene>
<dbReference type="AlphaFoldDB" id="A0A1S1HWL3"/>
<dbReference type="Proteomes" id="UP000179588">
    <property type="component" value="Unassembled WGS sequence"/>
</dbReference>
<proteinExistence type="predicted"/>
<evidence type="ECO:0000313" key="1">
    <source>
        <dbReference type="EMBL" id="OHT25756.1"/>
    </source>
</evidence>
<name>A0A1S1HWL3_PROST</name>